<dbReference type="Proteomes" id="UP001597277">
    <property type="component" value="Unassembled WGS sequence"/>
</dbReference>
<evidence type="ECO:0000313" key="1">
    <source>
        <dbReference type="EMBL" id="MFD1717543.1"/>
    </source>
</evidence>
<protein>
    <submittedName>
        <fullName evidence="1">Phytoene desaturase family protein</fullName>
    </submittedName>
</protein>
<dbReference type="Gene3D" id="3.50.50.60">
    <property type="entry name" value="FAD/NAD(P)-binding domain"/>
    <property type="match status" value="2"/>
</dbReference>
<sequence>MPREVRDAVVIGSGPGGLAGAVTLARAGLDVLVLEAQPTIGGGARTLDLGLAPGMRHDLCSAVHPLAIGSPFFRAFDLPARGVELAVPEIAYAQPFEQRDAGIAYQDLDRTAAELGADGPAWRSLLGPLVEQIDAVIALGLGDHRTVPPEVLRPGGARAAAAFGAAVLEQGTRAWDRRFSDQVAPALLTGVAAHTISPLPSLAAAGTALLLGALAHGVGWVIPVGGSQAITDALTDDLRAHGGEIRTAEPVTTWRQLPRARAYLVDTTPRGLVDIWGERMASGHRAWFERFRHGNAAAKVDFVLSGPVPWRDARVGRAATVHVGGSRAEMAAAENAVHAGRHADRPLTLVSDPTVADPSRGTGGLRPLWTYTHVPAGSDIDVTQTVTAQIERFAPGFRDVVVASRCIPARRMPEHNANYVGGDIAGGAVTMWRMAAGPRPGWHVYDGGIPGVYLCSQAVPPGPGVHGMTGWFAARRALRDRFGITVAPELGPRG</sequence>
<dbReference type="SUPFAM" id="SSF51905">
    <property type="entry name" value="FAD/NAD(P)-binding domain"/>
    <property type="match status" value="1"/>
</dbReference>
<dbReference type="Pfam" id="PF13450">
    <property type="entry name" value="NAD_binding_8"/>
    <property type="match status" value="1"/>
</dbReference>
<accession>A0ABW4L1L7</accession>
<gene>
    <name evidence="1" type="ORF">ACFSE6_06830</name>
</gene>
<proteinExistence type="predicted"/>
<dbReference type="RefSeq" id="WP_388003977.1">
    <property type="nucleotide sequence ID" value="NZ_JBHUEE010000002.1"/>
</dbReference>
<dbReference type="EMBL" id="JBHUEE010000002">
    <property type="protein sequence ID" value="MFD1717543.1"/>
    <property type="molecule type" value="Genomic_DNA"/>
</dbReference>
<dbReference type="InterPro" id="IPR036188">
    <property type="entry name" value="FAD/NAD-bd_sf"/>
</dbReference>
<evidence type="ECO:0000313" key="2">
    <source>
        <dbReference type="Proteomes" id="UP001597277"/>
    </source>
</evidence>
<reference evidence="2" key="1">
    <citation type="journal article" date="2019" name="Int. J. Syst. Evol. Microbiol.">
        <title>The Global Catalogue of Microorganisms (GCM) 10K type strain sequencing project: providing services to taxonomists for standard genome sequencing and annotation.</title>
        <authorList>
            <consortium name="The Broad Institute Genomics Platform"/>
            <consortium name="The Broad Institute Genome Sequencing Center for Infectious Disease"/>
            <person name="Wu L."/>
            <person name="Ma J."/>
        </authorList>
    </citation>
    <scope>NUCLEOTIDE SEQUENCE [LARGE SCALE GENOMIC DNA]</scope>
    <source>
        <strain evidence="2">JCM 17130</strain>
    </source>
</reference>
<dbReference type="PANTHER" id="PTHR10668">
    <property type="entry name" value="PHYTOENE DEHYDROGENASE"/>
    <property type="match status" value="1"/>
</dbReference>
<dbReference type="PANTHER" id="PTHR10668:SF105">
    <property type="entry name" value="DEHYDROGENASE-RELATED"/>
    <property type="match status" value="1"/>
</dbReference>
<comment type="caution">
    <text evidence="1">The sequence shown here is derived from an EMBL/GenBank/DDBJ whole genome shotgun (WGS) entry which is preliminary data.</text>
</comment>
<organism evidence="1 2">
    <name type="scientific">Georgenia deserti</name>
    <dbReference type="NCBI Taxonomy" id="2093781"/>
    <lineage>
        <taxon>Bacteria</taxon>
        <taxon>Bacillati</taxon>
        <taxon>Actinomycetota</taxon>
        <taxon>Actinomycetes</taxon>
        <taxon>Micrococcales</taxon>
        <taxon>Bogoriellaceae</taxon>
        <taxon>Georgenia</taxon>
    </lineage>
</organism>
<keyword evidence="2" id="KW-1185">Reference proteome</keyword>
<name>A0ABW4L1L7_9MICO</name>